<protein>
    <recommendedName>
        <fullName evidence="1">Tc1-like transposase DDE domain-containing protein</fullName>
    </recommendedName>
</protein>
<reference evidence="2 3" key="1">
    <citation type="submission" date="2018-08" db="EMBL/GenBank/DDBJ databases">
        <title>Genomic investigation of the strawberry pathogen Phytophthora fragariae indicates pathogenicity is determined by transcriptional variation in three key races.</title>
        <authorList>
            <person name="Adams T.M."/>
            <person name="Armitage A.D."/>
            <person name="Sobczyk M.K."/>
            <person name="Bates H.J."/>
            <person name="Dunwell J.M."/>
            <person name="Nellist C.F."/>
            <person name="Harrison R.J."/>
        </authorList>
    </citation>
    <scope>NUCLEOTIDE SEQUENCE [LARGE SCALE GENOMIC DNA]</scope>
    <source>
        <strain evidence="2 3">SCRP333</strain>
    </source>
</reference>
<dbReference type="InterPro" id="IPR036397">
    <property type="entry name" value="RNaseH_sf"/>
</dbReference>
<evidence type="ECO:0000313" key="2">
    <source>
        <dbReference type="EMBL" id="KAE9343567.1"/>
    </source>
</evidence>
<keyword evidence="3" id="KW-1185">Reference proteome</keyword>
<feature type="domain" description="Tc1-like transposase DDE" evidence="1">
    <location>
        <begin position="31"/>
        <end position="169"/>
    </location>
</feature>
<evidence type="ECO:0000259" key="1">
    <source>
        <dbReference type="Pfam" id="PF13358"/>
    </source>
</evidence>
<dbReference type="InterPro" id="IPR038717">
    <property type="entry name" value="Tc1-like_DDE_dom"/>
</dbReference>
<proteinExistence type="predicted"/>
<name>A0A6A4F9S3_9STRA</name>
<evidence type="ECO:0000313" key="3">
    <source>
        <dbReference type="Proteomes" id="UP000434957"/>
    </source>
</evidence>
<comment type="caution">
    <text evidence="2">The sequence shown here is derived from an EMBL/GenBank/DDBJ whole genome shotgun (WGS) entry which is preliminary data.</text>
</comment>
<dbReference type="Pfam" id="PF13358">
    <property type="entry name" value="DDE_3"/>
    <property type="match status" value="1"/>
</dbReference>
<sequence length="206" mass="23019">MSKLKELVDEACCMTLEQLGDRLRSDLASINEGWSRIGERAVVRLSPSKRSNLHVHGGVSGRSVLILLQTHDGSVKKQENARFMADLFVAALRSEEYEELQSANVVVVTDNGPAHSEMERLAREHLAADGIVNLHKFVVLRLGPYSPMLNAIEGCCNSLKAKMRRFMVESKHEVLVRGEYATFTEHRVQLIKEVVGSDYWATCVAL</sequence>
<organism evidence="2 3">
    <name type="scientific">Phytophthora rubi</name>
    <dbReference type="NCBI Taxonomy" id="129364"/>
    <lineage>
        <taxon>Eukaryota</taxon>
        <taxon>Sar</taxon>
        <taxon>Stramenopiles</taxon>
        <taxon>Oomycota</taxon>
        <taxon>Peronosporomycetes</taxon>
        <taxon>Peronosporales</taxon>
        <taxon>Peronosporaceae</taxon>
        <taxon>Phytophthora</taxon>
    </lineage>
</organism>
<dbReference type="EMBL" id="QXFT01000452">
    <property type="protein sequence ID" value="KAE9343567.1"/>
    <property type="molecule type" value="Genomic_DNA"/>
</dbReference>
<dbReference type="AlphaFoldDB" id="A0A6A4F9S3"/>
<dbReference type="Gene3D" id="3.30.420.10">
    <property type="entry name" value="Ribonuclease H-like superfamily/Ribonuclease H"/>
    <property type="match status" value="1"/>
</dbReference>
<dbReference type="Proteomes" id="UP000434957">
    <property type="component" value="Unassembled WGS sequence"/>
</dbReference>
<accession>A0A6A4F9S3</accession>
<dbReference type="GO" id="GO:0003676">
    <property type="term" value="F:nucleic acid binding"/>
    <property type="evidence" value="ECO:0007669"/>
    <property type="project" value="InterPro"/>
</dbReference>
<gene>
    <name evidence="2" type="ORF">PR003_g8911</name>
</gene>